<protein>
    <recommendedName>
        <fullName evidence="6">subtilisin</fullName>
        <ecNumber evidence="6">3.4.21.62</ecNumber>
    </recommendedName>
</protein>
<evidence type="ECO:0000256" key="1">
    <source>
        <dbReference type="ARBA" id="ARBA00011073"/>
    </source>
</evidence>
<keyword evidence="4" id="KW-0720">Serine protease</keyword>
<dbReference type="Gene3D" id="3.40.50.200">
    <property type="entry name" value="Peptidase S8/S53 domain"/>
    <property type="match status" value="1"/>
</dbReference>
<feature type="coiled-coil region" evidence="8">
    <location>
        <begin position="144"/>
        <end position="178"/>
    </location>
</feature>
<dbReference type="Proteomes" id="UP000541610">
    <property type="component" value="Unassembled WGS sequence"/>
</dbReference>
<evidence type="ECO:0000256" key="2">
    <source>
        <dbReference type="ARBA" id="ARBA00022670"/>
    </source>
</evidence>
<evidence type="ECO:0000256" key="7">
    <source>
        <dbReference type="PROSITE-ProRule" id="PRU01240"/>
    </source>
</evidence>
<feature type="coiled-coil region" evidence="8">
    <location>
        <begin position="519"/>
        <end position="546"/>
    </location>
</feature>
<dbReference type="SUPFAM" id="SSF52743">
    <property type="entry name" value="Subtilisin-like"/>
    <property type="match status" value="1"/>
</dbReference>
<dbReference type="PANTHER" id="PTHR43806:SF11">
    <property type="entry name" value="CEREVISIN-RELATED"/>
    <property type="match status" value="1"/>
</dbReference>
<gene>
    <name evidence="11" type="ORF">FOZ60_015440</name>
</gene>
<evidence type="ECO:0000313" key="11">
    <source>
        <dbReference type="EMBL" id="KAF4691442.1"/>
    </source>
</evidence>
<feature type="region of interest" description="Disordered" evidence="9">
    <location>
        <begin position="265"/>
        <end position="296"/>
    </location>
</feature>
<accession>A0A7J6P5Y9</accession>
<dbReference type="PROSITE" id="PS00137">
    <property type="entry name" value="SUBTILASE_HIS"/>
    <property type="match status" value="1"/>
</dbReference>
<evidence type="ECO:0000313" key="12">
    <source>
        <dbReference type="Proteomes" id="UP000541610"/>
    </source>
</evidence>
<comment type="catalytic activity">
    <reaction evidence="5">
        <text>Hydrolysis of proteins with broad specificity for peptide bonds, and a preference for a large uncharged residue in P1. Hydrolyzes peptide amides.</text>
        <dbReference type="EC" id="3.4.21.62"/>
    </reaction>
</comment>
<feature type="domain" description="Peptidase S8/S53" evidence="10">
    <location>
        <begin position="682"/>
        <end position="919"/>
    </location>
</feature>
<comment type="caution">
    <text evidence="11">The sequence shown here is derived from an EMBL/GenBank/DDBJ whole genome shotgun (WGS) entry which is preliminary data.</text>
</comment>
<feature type="compositionally biased region" description="Basic and acidic residues" evidence="9">
    <location>
        <begin position="276"/>
        <end position="296"/>
    </location>
</feature>
<feature type="compositionally biased region" description="Basic and acidic residues" evidence="9">
    <location>
        <begin position="35"/>
        <end position="50"/>
    </location>
</feature>
<dbReference type="OrthoDB" id="445317at2759"/>
<dbReference type="InterPro" id="IPR036852">
    <property type="entry name" value="Peptidase_S8/S53_dom_sf"/>
</dbReference>
<organism evidence="11 12">
    <name type="scientific">Perkinsus olseni</name>
    <name type="common">Perkinsus atlanticus</name>
    <dbReference type="NCBI Taxonomy" id="32597"/>
    <lineage>
        <taxon>Eukaryota</taxon>
        <taxon>Sar</taxon>
        <taxon>Alveolata</taxon>
        <taxon>Perkinsozoa</taxon>
        <taxon>Perkinsea</taxon>
        <taxon>Perkinsida</taxon>
        <taxon>Perkinsidae</taxon>
        <taxon>Perkinsus</taxon>
    </lineage>
</organism>
<dbReference type="PROSITE" id="PS51892">
    <property type="entry name" value="SUBTILASE"/>
    <property type="match status" value="1"/>
</dbReference>
<dbReference type="EMBL" id="JABANP010000078">
    <property type="protein sequence ID" value="KAF4691442.1"/>
    <property type="molecule type" value="Genomic_DNA"/>
</dbReference>
<comment type="caution">
    <text evidence="7">Lacks conserved residue(s) required for the propagation of feature annotation.</text>
</comment>
<dbReference type="GO" id="GO:0004252">
    <property type="term" value="F:serine-type endopeptidase activity"/>
    <property type="evidence" value="ECO:0007669"/>
    <property type="project" value="UniProtKB-EC"/>
</dbReference>
<dbReference type="AlphaFoldDB" id="A0A7J6P5Y9"/>
<evidence type="ECO:0000256" key="4">
    <source>
        <dbReference type="ARBA" id="ARBA00022825"/>
    </source>
</evidence>
<evidence type="ECO:0000256" key="3">
    <source>
        <dbReference type="ARBA" id="ARBA00022801"/>
    </source>
</evidence>
<evidence type="ECO:0000256" key="8">
    <source>
        <dbReference type="SAM" id="Coils"/>
    </source>
</evidence>
<keyword evidence="8" id="KW-0175">Coiled coil</keyword>
<dbReference type="GO" id="GO:0006508">
    <property type="term" value="P:proteolysis"/>
    <property type="evidence" value="ECO:0007669"/>
    <property type="project" value="UniProtKB-KW"/>
</dbReference>
<dbReference type="PRINTS" id="PR00723">
    <property type="entry name" value="SUBTILISIN"/>
</dbReference>
<evidence type="ECO:0000256" key="5">
    <source>
        <dbReference type="ARBA" id="ARBA00023529"/>
    </source>
</evidence>
<dbReference type="EC" id="3.4.21.62" evidence="6"/>
<dbReference type="InterPro" id="IPR022398">
    <property type="entry name" value="Peptidase_S8_His-AS"/>
</dbReference>
<feature type="coiled-coil region" evidence="8">
    <location>
        <begin position="573"/>
        <end position="686"/>
    </location>
</feature>
<name>A0A7J6P5Y9_PEROL</name>
<dbReference type="Pfam" id="PF00082">
    <property type="entry name" value="Peptidase_S8"/>
    <property type="match status" value="1"/>
</dbReference>
<feature type="coiled-coil region" evidence="8">
    <location>
        <begin position="375"/>
        <end position="472"/>
    </location>
</feature>
<evidence type="ECO:0000256" key="6">
    <source>
        <dbReference type="ARBA" id="ARBA00023619"/>
    </source>
</evidence>
<dbReference type="Gene3D" id="1.10.287.1490">
    <property type="match status" value="1"/>
</dbReference>
<proteinExistence type="inferred from homology"/>
<sequence length="1198" mass="133025">MRHRRSVMSPDGRRPLRGRQGDNAILESQGWSEPEVTRHPERGSARKDRLASISTVATDPSVVHEPTEAESMALRKVMEIHDSHFPANGYVRYVPYLSNSIMDSAIVKRRASKEGTSAAPSRREATPNGLSSPSPARKTTDELLSQRTEELRLLTHEAAELLAENKELRGEIGRLSDALRVALEKPGSGVAQDELHHCTREQNDVLDRQNQLLKEEVSKLQIAVSHLKEQQQDYSNRFNEADAKAQEFARLLARSEERRSIAETRLEELSAEAQTSEERRAQIERDAQGDRHQRKSLEDSIQNLREEVHQKTKALQDAEARARAAVDRLRAVEATNARRLSSLEGQVDDSKSRIAQLMGDLNIARTEAEGAHKIVKSLEKRRADTQFRLDDCKAELMETRDQLAELQTARDRATLQVRNRVLSEKLELEVRARKADVAEVKREAAEAVATEKETSRRKCADLETKLESADEVTASLRARICTLEEEVTSLRKANNVLSREIDRERDLRNKESDDLQSSRLALVSENDELDKRIRALRDELSFAQASLKTQWVCAYGTAKLLRYLREEMMVARRAEVAGEKERLAKRCAKAEEDVVVTRKEIEMGRSGPTDREQRLVEQLEKEVTHHRNAVERKEGEVQAAAHQNEAELVSRRKEAEKLRKQLEGLKQEWLEREETLKRKMQEKNRVNGFDASGGSRASLRDNNGHGTAIAGIIAAKINNRFGTAGIADKVKVRPIRITDRSDNRADLAKIARAWEAALKTGSTDIIVYAYASPFTQELSFFFKRLLKKTVKKGILVLTSAVNSDKVDSSSEVSLPCALANGLPGVLCVAATHSNKTTVLANDASKLASFGLPGTEVLKLTPEREGDDWAFLMGRGSSFATATAAGVVALMKSFKNFSPEETEGMLLNSTEDAVTTKSGSKMTYGVLRPDLAIEQAIVQVRKSRRALNTVGAGARKLEFFSIAAVMSSCSTNLRLCYFLLGMVYITQMSVAVRDDGLSVMADSPPGCHGGDDSPPDPGNIFVVPGACAYVLSGTNANGDPVTSTGIYLKSNSPGVHDKMTIQLTVDGENTYLEANGSTSRMFSHRGIELVWKPTPINRVFRDRGGEFFLIELPSSVSGEVYGEKASTSSYKIYGTATTSSVEFYTSKDGENEEGEVIFAASQRIMFFAREGGWEFAVIFAAWYDGEITTWLIADGVLHT</sequence>
<keyword evidence="3" id="KW-0378">Hydrolase</keyword>
<evidence type="ECO:0000259" key="10">
    <source>
        <dbReference type="Pfam" id="PF00082"/>
    </source>
</evidence>
<feature type="region of interest" description="Disordered" evidence="9">
    <location>
        <begin position="1"/>
        <end position="51"/>
    </location>
</feature>
<evidence type="ECO:0000256" key="9">
    <source>
        <dbReference type="SAM" id="MobiDB-lite"/>
    </source>
</evidence>
<dbReference type="PANTHER" id="PTHR43806">
    <property type="entry name" value="PEPTIDASE S8"/>
    <property type="match status" value="1"/>
</dbReference>
<feature type="region of interest" description="Disordered" evidence="9">
    <location>
        <begin position="112"/>
        <end position="142"/>
    </location>
</feature>
<dbReference type="InterPro" id="IPR000209">
    <property type="entry name" value="Peptidase_S8/S53_dom"/>
</dbReference>
<dbReference type="InterPro" id="IPR015500">
    <property type="entry name" value="Peptidase_S8_subtilisin-rel"/>
</dbReference>
<reference evidence="11 12" key="1">
    <citation type="submission" date="2020-04" db="EMBL/GenBank/DDBJ databases">
        <title>Perkinsus olseni comparative genomics.</title>
        <authorList>
            <person name="Bogema D.R."/>
        </authorList>
    </citation>
    <scope>NUCLEOTIDE SEQUENCE [LARGE SCALE GENOMIC DNA]</scope>
    <source>
        <strain evidence="11">00978-12</strain>
    </source>
</reference>
<dbReference type="InterPro" id="IPR050131">
    <property type="entry name" value="Peptidase_S8_subtilisin-like"/>
</dbReference>
<keyword evidence="2" id="KW-0645">Protease</keyword>
<comment type="similarity">
    <text evidence="1 7">Belongs to the peptidase S8 family.</text>
</comment>